<evidence type="ECO:0000313" key="2">
    <source>
        <dbReference type="Proteomes" id="UP000269396"/>
    </source>
</evidence>
<keyword evidence="2" id="KW-1185">Reference proteome</keyword>
<dbReference type="InterPro" id="IPR019412">
    <property type="entry name" value="IML2/TPR_39"/>
</dbReference>
<dbReference type="PANTHER" id="PTHR31859">
    <property type="entry name" value="TETRATRICOPEPTIDE REPEAT PROTEIN 39 FAMILY MEMBER"/>
    <property type="match status" value="1"/>
</dbReference>
<organism evidence="1 2">
    <name type="scientific">Schistosoma mattheei</name>
    <dbReference type="NCBI Taxonomy" id="31246"/>
    <lineage>
        <taxon>Eukaryota</taxon>
        <taxon>Metazoa</taxon>
        <taxon>Spiralia</taxon>
        <taxon>Lophotrochozoa</taxon>
        <taxon>Platyhelminthes</taxon>
        <taxon>Trematoda</taxon>
        <taxon>Digenea</taxon>
        <taxon>Strigeidida</taxon>
        <taxon>Schistosomatoidea</taxon>
        <taxon>Schistosomatidae</taxon>
        <taxon>Schistosoma</taxon>
    </lineage>
</organism>
<dbReference type="PANTHER" id="PTHR31859:SF9">
    <property type="entry name" value="TETRATRICOPEPTIDE REPEAT PROTEIN 39B"/>
    <property type="match status" value="1"/>
</dbReference>
<proteinExistence type="predicted"/>
<protein>
    <submittedName>
        <fullName evidence="1">Uncharacterized protein</fullName>
    </submittedName>
</protein>
<evidence type="ECO:0000313" key="1">
    <source>
        <dbReference type="EMBL" id="VDP65445.1"/>
    </source>
</evidence>
<dbReference type="Proteomes" id="UP000269396">
    <property type="component" value="Unassembled WGS sequence"/>
</dbReference>
<reference evidence="1 2" key="1">
    <citation type="submission" date="2018-11" db="EMBL/GenBank/DDBJ databases">
        <authorList>
            <consortium name="Pathogen Informatics"/>
        </authorList>
    </citation>
    <scope>NUCLEOTIDE SEQUENCE [LARGE SCALE GENOMIC DNA]</scope>
    <source>
        <strain>Denwood</strain>
        <strain evidence="2">Zambia</strain>
    </source>
</reference>
<dbReference type="Pfam" id="PF10300">
    <property type="entry name" value="Iml2-TPR_39"/>
    <property type="match status" value="2"/>
</dbReference>
<accession>A0A183PIU9</accession>
<sequence>MYLGPWYENQSKIGNINNSDMNNNTNNVNDDTCEKLLEGIAEAKCTIDLFLNNRFEEAKNRLHMNTHSGMYQELSNSTILFIQGMATIEQVCSDTFSLYVVWDPTSTTSSSSSNLIERFLIKENLETAKEQLKTTLKACQANRRKAAISETFTKQIEKSQQAHAELCYAEGLLQLAFLSMLQDEKLTSLIKCSLKIRQCYKCYRLVNLQNVNVNELKIIISGLFTLISNEF</sequence>
<dbReference type="AlphaFoldDB" id="A0A183PIU9"/>
<name>A0A183PIU9_9TREM</name>
<dbReference type="EMBL" id="UZAL01034470">
    <property type="protein sequence ID" value="VDP65445.1"/>
    <property type="molecule type" value="Genomic_DNA"/>
</dbReference>
<gene>
    <name evidence="1" type="ORF">SMTD_LOCUS14285</name>
</gene>